<dbReference type="EC" id="3.1.1.-" evidence="10"/>
<keyword evidence="7" id="KW-0106">Calcium</keyword>
<dbReference type="AlphaFoldDB" id="A0AAD6ZEY3"/>
<reference evidence="11" key="1">
    <citation type="submission" date="2023-03" db="EMBL/GenBank/DDBJ databases">
        <title>Massive genome expansion in bonnet fungi (Mycena s.s.) driven by repeated elements and novel gene families across ecological guilds.</title>
        <authorList>
            <consortium name="Lawrence Berkeley National Laboratory"/>
            <person name="Harder C.B."/>
            <person name="Miyauchi S."/>
            <person name="Viragh M."/>
            <person name="Kuo A."/>
            <person name="Thoen E."/>
            <person name="Andreopoulos B."/>
            <person name="Lu D."/>
            <person name="Skrede I."/>
            <person name="Drula E."/>
            <person name="Henrissat B."/>
            <person name="Morin E."/>
            <person name="Kohler A."/>
            <person name="Barry K."/>
            <person name="LaButti K."/>
            <person name="Morin E."/>
            <person name="Salamov A."/>
            <person name="Lipzen A."/>
            <person name="Mereny Z."/>
            <person name="Hegedus B."/>
            <person name="Baldrian P."/>
            <person name="Stursova M."/>
            <person name="Weitz H."/>
            <person name="Taylor A."/>
            <person name="Grigoriev I.V."/>
            <person name="Nagy L.G."/>
            <person name="Martin F."/>
            <person name="Kauserud H."/>
        </authorList>
    </citation>
    <scope>NUCLEOTIDE SEQUENCE</scope>
    <source>
        <strain evidence="11">CBHHK002</strain>
    </source>
</reference>
<dbReference type="GO" id="GO:0045493">
    <property type="term" value="P:xylan catabolic process"/>
    <property type="evidence" value="ECO:0007669"/>
    <property type="project" value="UniProtKB-KW"/>
</dbReference>
<evidence type="ECO:0000256" key="10">
    <source>
        <dbReference type="RuleBase" id="RU361238"/>
    </source>
</evidence>
<keyword evidence="4" id="KW-0479">Metal-binding</keyword>
<evidence type="ECO:0000313" key="11">
    <source>
        <dbReference type="EMBL" id="KAJ7320791.1"/>
    </source>
</evidence>
<dbReference type="Gene3D" id="3.40.50.1820">
    <property type="entry name" value="alpha/beta hydrolase"/>
    <property type="match status" value="1"/>
</dbReference>
<evidence type="ECO:0000256" key="2">
    <source>
        <dbReference type="ARBA" id="ARBA00022487"/>
    </source>
</evidence>
<keyword evidence="8" id="KW-1015">Disulfide bond</keyword>
<keyword evidence="3" id="KW-0624">Polysaccharide degradation</keyword>
<dbReference type="SUPFAM" id="SSF53474">
    <property type="entry name" value="alpha/beta-Hydrolases"/>
    <property type="match status" value="2"/>
</dbReference>
<dbReference type="Pfam" id="PF07519">
    <property type="entry name" value="Tannase"/>
    <property type="match status" value="1"/>
</dbReference>
<evidence type="ECO:0000256" key="7">
    <source>
        <dbReference type="ARBA" id="ARBA00022837"/>
    </source>
</evidence>
<comment type="catalytic activity">
    <reaction evidence="9">
        <text>feruloyl-polysaccharide + H2O = ferulate + polysaccharide.</text>
        <dbReference type="EC" id="3.1.1.73"/>
    </reaction>
</comment>
<evidence type="ECO:0000256" key="4">
    <source>
        <dbReference type="ARBA" id="ARBA00022723"/>
    </source>
</evidence>
<evidence type="ECO:0000256" key="8">
    <source>
        <dbReference type="ARBA" id="ARBA00023157"/>
    </source>
</evidence>
<keyword evidence="2" id="KW-0719">Serine esterase</keyword>
<dbReference type="PANTHER" id="PTHR33938:SF15">
    <property type="entry name" value="FERULOYL ESTERASE B-RELATED"/>
    <property type="match status" value="1"/>
</dbReference>
<keyword evidence="3" id="KW-0858">Xylan degradation</keyword>
<evidence type="ECO:0000313" key="12">
    <source>
        <dbReference type="Proteomes" id="UP001218218"/>
    </source>
</evidence>
<dbReference type="GO" id="GO:0030600">
    <property type="term" value="F:feruloyl esterase activity"/>
    <property type="evidence" value="ECO:0007669"/>
    <property type="project" value="UniProtKB-EC"/>
</dbReference>
<evidence type="ECO:0000256" key="6">
    <source>
        <dbReference type="ARBA" id="ARBA00022801"/>
    </source>
</evidence>
<dbReference type="PANTHER" id="PTHR33938">
    <property type="entry name" value="FERULOYL ESTERASE B-RELATED"/>
    <property type="match status" value="1"/>
</dbReference>
<keyword evidence="5 10" id="KW-0732">Signal</keyword>
<evidence type="ECO:0000256" key="9">
    <source>
        <dbReference type="ARBA" id="ARBA00034075"/>
    </source>
</evidence>
<dbReference type="Proteomes" id="UP001218218">
    <property type="component" value="Unassembled WGS sequence"/>
</dbReference>
<proteinExistence type="inferred from homology"/>
<comment type="similarity">
    <text evidence="1 10">Belongs to the tannase family.</text>
</comment>
<feature type="signal peptide" evidence="10">
    <location>
        <begin position="1"/>
        <end position="19"/>
    </location>
</feature>
<dbReference type="InterPro" id="IPR011118">
    <property type="entry name" value="Tannase/feruloyl_esterase"/>
</dbReference>
<name>A0AAD6ZEY3_9AGAR</name>
<sequence>MELVVGILSKLLLTWSSLGSNSGDPTIRAKCLALKSGLNIQNTTILDASYLPVKSKISTLGTCQSTATHSASLCRVQFHTNTTLTSGIDAEAWLPDEWYGRFLGLGNRGLGGCIAYDELDYASSLHFATVASNNGHDGDSALPFFQTPEVLNGFSFRSIHVEAVVGKQIVEAYYGRPHAKSYYVGCSTGGRQGTQAALKFPEDFDGIIAGAAAIDFNHLVHWTGMLSRYLGSPNAASSPSFMPLSMWKLIANEVLRQCDGLDGVFDRVITEPDACDFRPETLLCREDQVSSNLCLTTAQVEALRKIYSPLYGLDGELVYPRYDPGGEGSPLISFTFSGDFPPYTKQWLEYVTLNVSDYNISDYGLNHGALIDSVNAGDIATFNGDLSAFRDRGGKFLSYHGRADPIIPSGNSRRFYDLISRTLSMPNLDTFYRLFLVPGMDHCAGGLGAANFGQLPGTQTQNSSSHNILFAMVDWVETGVAPDSIIGTASDGATRAHCRYPVRSLWNGSAFICQE</sequence>
<dbReference type="GO" id="GO:0046872">
    <property type="term" value="F:metal ion binding"/>
    <property type="evidence" value="ECO:0007669"/>
    <property type="project" value="UniProtKB-KW"/>
</dbReference>
<organism evidence="11 12">
    <name type="scientific">Mycena albidolilacea</name>
    <dbReference type="NCBI Taxonomy" id="1033008"/>
    <lineage>
        <taxon>Eukaryota</taxon>
        <taxon>Fungi</taxon>
        <taxon>Dikarya</taxon>
        <taxon>Basidiomycota</taxon>
        <taxon>Agaricomycotina</taxon>
        <taxon>Agaricomycetes</taxon>
        <taxon>Agaricomycetidae</taxon>
        <taxon>Agaricales</taxon>
        <taxon>Marasmiineae</taxon>
        <taxon>Mycenaceae</taxon>
        <taxon>Mycena</taxon>
    </lineage>
</organism>
<evidence type="ECO:0000256" key="5">
    <source>
        <dbReference type="ARBA" id="ARBA00022729"/>
    </source>
</evidence>
<keyword evidence="6 10" id="KW-0378">Hydrolase</keyword>
<gene>
    <name evidence="11" type="ORF">DFH08DRAFT_890210</name>
</gene>
<keyword evidence="3" id="KW-0119">Carbohydrate metabolism</keyword>
<dbReference type="InterPro" id="IPR029058">
    <property type="entry name" value="AB_hydrolase_fold"/>
</dbReference>
<keyword evidence="12" id="KW-1185">Reference proteome</keyword>
<dbReference type="EMBL" id="JARIHO010000053">
    <property type="protein sequence ID" value="KAJ7320791.1"/>
    <property type="molecule type" value="Genomic_DNA"/>
</dbReference>
<comment type="caution">
    <text evidence="11">The sequence shown here is derived from an EMBL/GenBank/DDBJ whole genome shotgun (WGS) entry which is preliminary data.</text>
</comment>
<evidence type="ECO:0000256" key="1">
    <source>
        <dbReference type="ARBA" id="ARBA00006249"/>
    </source>
</evidence>
<accession>A0AAD6ZEY3</accession>
<evidence type="ECO:0000256" key="3">
    <source>
        <dbReference type="ARBA" id="ARBA00022651"/>
    </source>
</evidence>
<protein>
    <recommendedName>
        <fullName evidence="10">Carboxylic ester hydrolase</fullName>
        <ecNumber evidence="10">3.1.1.-</ecNumber>
    </recommendedName>
</protein>
<feature type="chain" id="PRO_5041771375" description="Carboxylic ester hydrolase" evidence="10">
    <location>
        <begin position="20"/>
        <end position="515"/>
    </location>
</feature>